<evidence type="ECO:0000313" key="3">
    <source>
        <dbReference type="Proteomes" id="UP000005019"/>
    </source>
</evidence>
<gene>
    <name evidence="2" type="ORF">METUNv1_01376</name>
</gene>
<comment type="caution">
    <text evidence="2">The sequence shown here is derived from an EMBL/GenBank/DDBJ whole genome shotgun (WGS) entry which is preliminary data.</text>
</comment>
<dbReference type="eggNOG" id="COG2771">
    <property type="taxonomic scope" value="Bacteria"/>
</dbReference>
<dbReference type="GO" id="GO:0006355">
    <property type="term" value="P:regulation of DNA-templated transcription"/>
    <property type="evidence" value="ECO:0007669"/>
    <property type="project" value="InterPro"/>
</dbReference>
<dbReference type="InterPro" id="IPR000792">
    <property type="entry name" value="Tscrpt_reg_LuxR_C"/>
</dbReference>
<evidence type="ECO:0000259" key="1">
    <source>
        <dbReference type="SMART" id="SM00421"/>
    </source>
</evidence>
<dbReference type="InterPro" id="IPR036388">
    <property type="entry name" value="WH-like_DNA-bd_sf"/>
</dbReference>
<evidence type="ECO:0000313" key="2">
    <source>
        <dbReference type="EMBL" id="EGK72260.1"/>
    </source>
</evidence>
<dbReference type="SUPFAM" id="SSF46894">
    <property type="entry name" value="C-terminal effector domain of the bipartite response regulators"/>
    <property type="match status" value="1"/>
</dbReference>
<name>F5RAZ9_METUF</name>
<sequence length="202" mass="21353">MEIVQRLPQPVAIVDAARRIVGMNPAAQRFLAGSPLLRDNAGSLGARNAADDARLLIALRSLRLSESDTHSPDRVFLGLGDRGGNRRTGLCLLRLVPSSTMGAFGPDALAMVMFHDADSRPHPDSFVLAAMYDLSPAEARVATALCAGEALADIAQKQKVSIHTVRSQVKTVFDKTGCSRQAELVGKLAGLPQIAGESGASR</sequence>
<reference evidence="2 3" key="1">
    <citation type="journal article" date="2011" name="J. Bacteriol.">
        <title>Genome sequence of Methyloversatilis universalis FAM5T, a methylotrophic representative of the order Rhodocyclales.</title>
        <authorList>
            <person name="Kittichotirat W."/>
            <person name="Good N.M."/>
            <person name="Hall R."/>
            <person name="Bringel F."/>
            <person name="Lajus A."/>
            <person name="Medigue C."/>
            <person name="Smalley N.E."/>
            <person name="Beck D."/>
            <person name="Bumgarner R."/>
            <person name="Vuilleumier S."/>
            <person name="Kalyuzhnaya M.G."/>
        </authorList>
    </citation>
    <scope>NUCLEOTIDE SEQUENCE [LARGE SCALE GENOMIC DNA]</scope>
    <source>
        <strain evidence="3">ATCC BAA-1314 / JCM 13912 / FAM5</strain>
    </source>
</reference>
<dbReference type="Proteomes" id="UP000005019">
    <property type="component" value="Unassembled WGS sequence"/>
</dbReference>
<dbReference type="SMART" id="SM00421">
    <property type="entry name" value="HTH_LUXR"/>
    <property type="match status" value="1"/>
</dbReference>
<dbReference type="Gene3D" id="1.10.10.10">
    <property type="entry name" value="Winged helix-like DNA-binding domain superfamily/Winged helix DNA-binding domain"/>
    <property type="match status" value="1"/>
</dbReference>
<proteinExistence type="predicted"/>
<dbReference type="GO" id="GO:0003677">
    <property type="term" value="F:DNA binding"/>
    <property type="evidence" value="ECO:0007669"/>
    <property type="project" value="InterPro"/>
</dbReference>
<dbReference type="EMBL" id="AFHG01000041">
    <property type="protein sequence ID" value="EGK72260.1"/>
    <property type="molecule type" value="Genomic_DNA"/>
</dbReference>
<dbReference type="STRING" id="1000565.METUNv1_01376"/>
<protein>
    <recommendedName>
        <fullName evidence="1">HTH luxR-type domain-containing protein</fullName>
    </recommendedName>
</protein>
<organism evidence="2 3">
    <name type="scientific">Methyloversatilis universalis (strain ATCC BAA-1314 / DSM 25237 / JCM 13912 / CCUG 52030 / FAM5)</name>
    <dbReference type="NCBI Taxonomy" id="1000565"/>
    <lineage>
        <taxon>Bacteria</taxon>
        <taxon>Pseudomonadati</taxon>
        <taxon>Pseudomonadota</taxon>
        <taxon>Betaproteobacteria</taxon>
        <taxon>Nitrosomonadales</taxon>
        <taxon>Sterolibacteriaceae</taxon>
        <taxon>Methyloversatilis</taxon>
    </lineage>
</organism>
<keyword evidence="3" id="KW-1185">Reference proteome</keyword>
<accession>F5RAZ9</accession>
<dbReference type="InterPro" id="IPR016032">
    <property type="entry name" value="Sig_transdc_resp-reg_C-effctor"/>
</dbReference>
<dbReference type="AlphaFoldDB" id="F5RAZ9"/>
<feature type="domain" description="HTH luxR-type" evidence="1">
    <location>
        <begin position="131"/>
        <end position="188"/>
    </location>
</feature>